<keyword evidence="1" id="KW-1133">Transmembrane helix</keyword>
<organism evidence="2 3">
    <name type="scientific">Maioricimonas rarisocia</name>
    <dbReference type="NCBI Taxonomy" id="2528026"/>
    <lineage>
        <taxon>Bacteria</taxon>
        <taxon>Pseudomonadati</taxon>
        <taxon>Planctomycetota</taxon>
        <taxon>Planctomycetia</taxon>
        <taxon>Planctomycetales</taxon>
        <taxon>Planctomycetaceae</taxon>
        <taxon>Maioricimonas</taxon>
    </lineage>
</organism>
<feature type="transmembrane region" description="Helical" evidence="1">
    <location>
        <begin position="180"/>
        <end position="197"/>
    </location>
</feature>
<dbReference type="Proteomes" id="UP000320496">
    <property type="component" value="Chromosome"/>
</dbReference>
<dbReference type="AlphaFoldDB" id="A0A517Z9D5"/>
<dbReference type="OrthoDB" id="280742at2"/>
<dbReference type="KEGG" id="mri:Mal4_34210"/>
<keyword evidence="3" id="KW-1185">Reference proteome</keyword>
<dbReference type="EMBL" id="CP036275">
    <property type="protein sequence ID" value="QDU39086.1"/>
    <property type="molecule type" value="Genomic_DNA"/>
</dbReference>
<keyword evidence="1" id="KW-0812">Transmembrane</keyword>
<accession>A0A517Z9D5</accession>
<proteinExistence type="predicted"/>
<name>A0A517Z9D5_9PLAN</name>
<evidence type="ECO:0000313" key="2">
    <source>
        <dbReference type="EMBL" id="QDU39086.1"/>
    </source>
</evidence>
<evidence type="ECO:0000313" key="3">
    <source>
        <dbReference type="Proteomes" id="UP000320496"/>
    </source>
</evidence>
<reference evidence="2 3" key="1">
    <citation type="submission" date="2019-02" db="EMBL/GenBank/DDBJ databases">
        <title>Deep-cultivation of Planctomycetes and their phenomic and genomic characterization uncovers novel biology.</title>
        <authorList>
            <person name="Wiegand S."/>
            <person name="Jogler M."/>
            <person name="Boedeker C."/>
            <person name="Pinto D."/>
            <person name="Vollmers J."/>
            <person name="Rivas-Marin E."/>
            <person name="Kohn T."/>
            <person name="Peeters S.H."/>
            <person name="Heuer A."/>
            <person name="Rast P."/>
            <person name="Oberbeckmann S."/>
            <person name="Bunk B."/>
            <person name="Jeske O."/>
            <person name="Meyerdierks A."/>
            <person name="Storesund J.E."/>
            <person name="Kallscheuer N."/>
            <person name="Luecker S."/>
            <person name="Lage O.M."/>
            <person name="Pohl T."/>
            <person name="Merkel B.J."/>
            <person name="Hornburger P."/>
            <person name="Mueller R.-W."/>
            <person name="Bruemmer F."/>
            <person name="Labrenz M."/>
            <person name="Spormann A.M."/>
            <person name="Op den Camp H."/>
            <person name="Overmann J."/>
            <person name="Amann R."/>
            <person name="Jetten M.S.M."/>
            <person name="Mascher T."/>
            <person name="Medema M.H."/>
            <person name="Devos D.P."/>
            <person name="Kaster A.-K."/>
            <person name="Ovreas L."/>
            <person name="Rohde M."/>
            <person name="Galperin M.Y."/>
            <person name="Jogler C."/>
        </authorList>
    </citation>
    <scope>NUCLEOTIDE SEQUENCE [LARGE SCALE GENOMIC DNA]</scope>
    <source>
        <strain evidence="2 3">Mal4</strain>
    </source>
</reference>
<feature type="transmembrane region" description="Helical" evidence="1">
    <location>
        <begin position="20"/>
        <end position="42"/>
    </location>
</feature>
<protein>
    <submittedName>
        <fullName evidence="2">Uncharacterized protein</fullName>
    </submittedName>
</protein>
<evidence type="ECO:0000256" key="1">
    <source>
        <dbReference type="SAM" id="Phobius"/>
    </source>
</evidence>
<dbReference type="RefSeq" id="WP_145370304.1">
    <property type="nucleotide sequence ID" value="NZ_CP036275.1"/>
</dbReference>
<sequence length="198" mass="21166">MTDAVEGANEPASPVTGWRLLSWVCCAVVAVSLVTCLVIAAARSEGLTQVTVTALDGEAEPRDHQLPFVKQVDALPDYELVVRLHRGGFLQSGGQRSLGARPNQSAVDGITWTLNDPIPISEIAGIRLQEQDKVISDALTEVQVVGSGRVEEGNWRFDFETQRSAAIGVEAFFATPIGKAISAAFVIAILLMLLPVMV</sequence>
<keyword evidence="1" id="KW-0472">Membrane</keyword>
<gene>
    <name evidence="2" type="ORF">Mal4_34210</name>
</gene>